<comment type="subcellular location">
    <subcellularLocation>
        <location evidence="1">Cell inner membrane</location>
        <topology evidence="1">Peripheral membrane protein</topology>
    </subcellularLocation>
</comment>
<dbReference type="InterPro" id="IPR027417">
    <property type="entry name" value="P-loop_NTPase"/>
</dbReference>
<keyword evidence="4" id="KW-1003">Cell membrane</keyword>
<evidence type="ECO:0000256" key="5">
    <source>
        <dbReference type="ARBA" id="ARBA00022741"/>
    </source>
</evidence>
<evidence type="ECO:0000313" key="10">
    <source>
        <dbReference type="Proteomes" id="UP000332515"/>
    </source>
</evidence>
<sequence>MNEAVNEANPILSVRNLTVALPKGADRPNAVSSASFELRPREILCVVGESGSGKSVLSAALMGAIPHGLTIRSGEIRLGDTDLARLSERRLRALRGREIAMIFQEPMASLNPAMCVAAQIEEVFELHARYGRAERRARARALVEAMHLPDPDRILAAYPHQLSGGQCQRVVIAMALAMNPRVLIADEPTTALDVTTQAQVLKLIRELRDDHGHAILFITHDFGVVSDIADRIAVMKDGVIVEIGEAKQVLEAPAHPYTQRLIAAVPSLTPRGPAVKDPAAPVEAAEPALVIRDLEHRFGRVKALDAINLSLAKGRVLSIVGESGSGKSTLAKAAIRLIEPRAGRVEVAGIDMLSLTPAKLRERRRMIQMIFQDPFGSLNPRRRVGDIITRAAVLAGCGRAEARARAEELLELVGLQRSAFHRRPSSFSGGQRQRIGIARALAMRPDVLIADESVSALDVSVQAQVLDLLRDLQAKLKLAILFITHDLRVAAQISDEIIVMRKGEIVESGSAREILVHPKHAYTQALIAAAPGRGAI</sequence>
<keyword evidence="6 9" id="KW-0067">ATP-binding</keyword>
<comment type="caution">
    <text evidence="9">The sequence shown here is derived from an EMBL/GenBank/DDBJ whole genome shotgun (WGS) entry which is preliminary data.</text>
</comment>
<dbReference type="FunFam" id="3.40.50.300:FF:000016">
    <property type="entry name" value="Oligopeptide ABC transporter ATP-binding component"/>
    <property type="match status" value="1"/>
</dbReference>
<dbReference type="InterPro" id="IPR003593">
    <property type="entry name" value="AAA+_ATPase"/>
</dbReference>
<evidence type="ECO:0000256" key="2">
    <source>
        <dbReference type="ARBA" id="ARBA00005417"/>
    </source>
</evidence>
<feature type="domain" description="ABC transporter" evidence="8">
    <location>
        <begin position="12"/>
        <end position="262"/>
    </location>
</feature>
<dbReference type="Pfam" id="PF00005">
    <property type="entry name" value="ABC_tran"/>
    <property type="match status" value="2"/>
</dbReference>
<dbReference type="SUPFAM" id="SSF52540">
    <property type="entry name" value="P-loop containing nucleoside triphosphate hydrolases"/>
    <property type="match status" value="2"/>
</dbReference>
<reference evidence="9 10" key="1">
    <citation type="submission" date="2019-09" db="EMBL/GenBank/DDBJ databases">
        <title>Segnochrobactrum spirostomi gen. nov., sp. nov., isolated from the ciliate Spirostomum cf. yagiui and description of a novel family, Segnochrobactraceae fam. nov. within the order Rhizobiales of the class Alphaproteobacteria.</title>
        <authorList>
            <person name="Akter S."/>
            <person name="Shazib S.U.A."/>
            <person name="Shin M.K."/>
        </authorList>
    </citation>
    <scope>NUCLEOTIDE SEQUENCE [LARGE SCALE GENOMIC DNA]</scope>
    <source>
        <strain evidence="9 10">Sp-1</strain>
    </source>
</reference>
<dbReference type="InterPro" id="IPR017871">
    <property type="entry name" value="ABC_transporter-like_CS"/>
</dbReference>
<keyword evidence="3" id="KW-0813">Transport</keyword>
<dbReference type="PROSITE" id="PS00211">
    <property type="entry name" value="ABC_TRANSPORTER_1"/>
    <property type="match status" value="2"/>
</dbReference>
<keyword evidence="7" id="KW-0472">Membrane</keyword>
<dbReference type="PANTHER" id="PTHR43297:SF2">
    <property type="entry name" value="DIPEPTIDE TRANSPORT ATP-BINDING PROTEIN DPPD"/>
    <property type="match status" value="1"/>
</dbReference>
<protein>
    <submittedName>
        <fullName evidence="9">ABC transporter ATP-binding protein</fullName>
    </submittedName>
</protein>
<dbReference type="EMBL" id="VWNA01000001">
    <property type="protein sequence ID" value="MQT14140.1"/>
    <property type="molecule type" value="Genomic_DNA"/>
</dbReference>
<dbReference type="AlphaFoldDB" id="A0A6A7Y4S0"/>
<feature type="domain" description="ABC transporter" evidence="8">
    <location>
        <begin position="289"/>
        <end position="527"/>
    </location>
</feature>
<proteinExistence type="inferred from homology"/>
<evidence type="ECO:0000256" key="4">
    <source>
        <dbReference type="ARBA" id="ARBA00022475"/>
    </source>
</evidence>
<evidence type="ECO:0000256" key="1">
    <source>
        <dbReference type="ARBA" id="ARBA00004417"/>
    </source>
</evidence>
<dbReference type="NCBIfam" id="NF008453">
    <property type="entry name" value="PRK11308.1"/>
    <property type="match status" value="2"/>
</dbReference>
<dbReference type="InterPro" id="IPR050388">
    <property type="entry name" value="ABC_Ni/Peptide_Import"/>
</dbReference>
<evidence type="ECO:0000313" key="9">
    <source>
        <dbReference type="EMBL" id="MQT14140.1"/>
    </source>
</evidence>
<dbReference type="InterPro" id="IPR003439">
    <property type="entry name" value="ABC_transporter-like_ATP-bd"/>
</dbReference>
<dbReference type="CDD" id="cd03257">
    <property type="entry name" value="ABC_NikE_OppD_transporters"/>
    <property type="match status" value="2"/>
</dbReference>
<dbReference type="GO" id="GO:0016887">
    <property type="term" value="F:ATP hydrolysis activity"/>
    <property type="evidence" value="ECO:0007669"/>
    <property type="project" value="InterPro"/>
</dbReference>
<dbReference type="RefSeq" id="WP_153484275.1">
    <property type="nucleotide sequence ID" value="NZ_VWNA01000001.1"/>
</dbReference>
<dbReference type="PROSITE" id="PS50893">
    <property type="entry name" value="ABC_TRANSPORTER_2"/>
    <property type="match status" value="2"/>
</dbReference>
<dbReference type="Proteomes" id="UP000332515">
    <property type="component" value="Unassembled WGS sequence"/>
</dbReference>
<evidence type="ECO:0000256" key="7">
    <source>
        <dbReference type="ARBA" id="ARBA00023136"/>
    </source>
</evidence>
<organism evidence="9 10">
    <name type="scientific">Segnochrobactrum spirostomi</name>
    <dbReference type="NCBI Taxonomy" id="2608987"/>
    <lineage>
        <taxon>Bacteria</taxon>
        <taxon>Pseudomonadati</taxon>
        <taxon>Pseudomonadota</taxon>
        <taxon>Alphaproteobacteria</taxon>
        <taxon>Hyphomicrobiales</taxon>
        <taxon>Segnochrobactraceae</taxon>
        <taxon>Segnochrobactrum</taxon>
    </lineage>
</organism>
<name>A0A6A7Y4S0_9HYPH</name>
<dbReference type="GO" id="GO:0055085">
    <property type="term" value="P:transmembrane transport"/>
    <property type="evidence" value="ECO:0007669"/>
    <property type="project" value="UniProtKB-ARBA"/>
</dbReference>
<comment type="similarity">
    <text evidence="2">Belongs to the ABC transporter superfamily.</text>
</comment>
<dbReference type="Gene3D" id="3.40.50.300">
    <property type="entry name" value="P-loop containing nucleotide triphosphate hydrolases"/>
    <property type="match status" value="2"/>
</dbReference>
<dbReference type="GO" id="GO:0005886">
    <property type="term" value="C:plasma membrane"/>
    <property type="evidence" value="ECO:0007669"/>
    <property type="project" value="UniProtKB-SubCell"/>
</dbReference>
<dbReference type="Pfam" id="PF08352">
    <property type="entry name" value="oligo_HPY"/>
    <property type="match status" value="2"/>
</dbReference>
<dbReference type="InterPro" id="IPR013563">
    <property type="entry name" value="Oligopep_ABC_C"/>
</dbReference>
<evidence type="ECO:0000256" key="3">
    <source>
        <dbReference type="ARBA" id="ARBA00022448"/>
    </source>
</evidence>
<evidence type="ECO:0000259" key="8">
    <source>
        <dbReference type="PROSITE" id="PS50893"/>
    </source>
</evidence>
<dbReference type="PANTHER" id="PTHR43297">
    <property type="entry name" value="OLIGOPEPTIDE TRANSPORT ATP-BINDING PROTEIN APPD"/>
    <property type="match status" value="1"/>
</dbReference>
<accession>A0A6A7Y4S0</accession>
<dbReference type="SMART" id="SM00382">
    <property type="entry name" value="AAA"/>
    <property type="match status" value="2"/>
</dbReference>
<dbReference type="GO" id="GO:0015833">
    <property type="term" value="P:peptide transport"/>
    <property type="evidence" value="ECO:0007669"/>
    <property type="project" value="InterPro"/>
</dbReference>
<gene>
    <name evidence="9" type="ORF">F0357_16115</name>
</gene>
<dbReference type="NCBIfam" id="NF007739">
    <property type="entry name" value="PRK10419.1"/>
    <property type="match status" value="2"/>
</dbReference>
<keyword evidence="10" id="KW-1185">Reference proteome</keyword>
<dbReference type="GO" id="GO:0005524">
    <property type="term" value="F:ATP binding"/>
    <property type="evidence" value="ECO:0007669"/>
    <property type="project" value="UniProtKB-KW"/>
</dbReference>
<keyword evidence="5" id="KW-0547">Nucleotide-binding</keyword>
<evidence type="ECO:0000256" key="6">
    <source>
        <dbReference type="ARBA" id="ARBA00022840"/>
    </source>
</evidence>